<evidence type="ECO:0000313" key="6">
    <source>
        <dbReference type="Proteomes" id="UP000552615"/>
    </source>
</evidence>
<accession>A0A7Y0A5M1</accession>
<evidence type="ECO:0000256" key="1">
    <source>
        <dbReference type="ARBA" id="ARBA00023015"/>
    </source>
</evidence>
<dbReference type="PROSITE" id="PS50043">
    <property type="entry name" value="HTH_LUXR_2"/>
    <property type="match status" value="1"/>
</dbReference>
<dbReference type="AlphaFoldDB" id="A0A7Y0A5M1"/>
<dbReference type="Gene3D" id="1.10.10.10">
    <property type="entry name" value="Winged helix-like DNA-binding domain superfamily/Winged helix DNA-binding domain"/>
    <property type="match status" value="1"/>
</dbReference>
<dbReference type="PRINTS" id="PR00038">
    <property type="entry name" value="HTHLUXR"/>
</dbReference>
<dbReference type="EMBL" id="JABBGF010000001">
    <property type="protein sequence ID" value="NML57119.1"/>
    <property type="molecule type" value="Genomic_DNA"/>
</dbReference>
<dbReference type="Proteomes" id="UP000552615">
    <property type="component" value="Unassembled WGS sequence"/>
</dbReference>
<dbReference type="PROSITE" id="PS00622">
    <property type="entry name" value="HTH_LUXR_1"/>
    <property type="match status" value="1"/>
</dbReference>
<dbReference type="InterPro" id="IPR036388">
    <property type="entry name" value="WH-like_DNA-bd_sf"/>
</dbReference>
<dbReference type="SUPFAM" id="SSF46894">
    <property type="entry name" value="C-terminal effector domain of the bipartite response regulators"/>
    <property type="match status" value="1"/>
</dbReference>
<evidence type="ECO:0000256" key="3">
    <source>
        <dbReference type="ARBA" id="ARBA00023163"/>
    </source>
</evidence>
<evidence type="ECO:0000256" key="2">
    <source>
        <dbReference type="ARBA" id="ARBA00023125"/>
    </source>
</evidence>
<dbReference type="InterPro" id="IPR000792">
    <property type="entry name" value="Tscrpt_reg_LuxR_C"/>
</dbReference>
<dbReference type="PANTHER" id="PTHR44688:SF16">
    <property type="entry name" value="DNA-BINDING TRANSCRIPTIONAL ACTIVATOR DEVR_DOSR"/>
    <property type="match status" value="1"/>
</dbReference>
<dbReference type="InterPro" id="IPR016032">
    <property type="entry name" value="Sig_transdc_resp-reg_C-effctor"/>
</dbReference>
<keyword evidence="2" id="KW-0238">DNA-binding</keyword>
<dbReference type="Gene3D" id="3.30.450.20">
    <property type="entry name" value="PAS domain"/>
    <property type="match status" value="1"/>
</dbReference>
<evidence type="ECO:0000259" key="4">
    <source>
        <dbReference type="PROSITE" id="PS50043"/>
    </source>
</evidence>
<dbReference type="SMART" id="SM00421">
    <property type="entry name" value="HTH_LUXR"/>
    <property type="match status" value="1"/>
</dbReference>
<dbReference type="CDD" id="cd06170">
    <property type="entry name" value="LuxR_C_like"/>
    <property type="match status" value="1"/>
</dbReference>
<protein>
    <submittedName>
        <fullName evidence="5">Helix-turn-helix transcriptional regulator</fullName>
    </submittedName>
</protein>
<name>A0A7Y0A5M1_9FLAO</name>
<sequence length="255" mass="29684">MEIVKKLNQVLLQKQNSGKQCLMDPEIYKAIAEAYTKTEKSVAVLSDMQLNKSYIFSSGTALELGLNFPQYPTIIDSIWEEEILKKIHPDDKLKKYVHELRFFTFSESMEPDHRSDFSVFSRLRMRDKNDTYKFVTHRMFYFFSPFNGMLRFALCLYNIDFDQQHLSSSSFFIINSVKGEITIEDKMNYNNILSQREMEVLKYVGEGFTSKEIAGILSISANTVNRHRQNILEKLNVKNSVSAFNESIIKSSDKI</sequence>
<comment type="caution">
    <text evidence="5">The sequence shown here is derived from an EMBL/GenBank/DDBJ whole genome shotgun (WGS) entry which is preliminary data.</text>
</comment>
<keyword evidence="6" id="KW-1185">Reference proteome</keyword>
<dbReference type="GO" id="GO:0003677">
    <property type="term" value="F:DNA binding"/>
    <property type="evidence" value="ECO:0007669"/>
    <property type="project" value="UniProtKB-KW"/>
</dbReference>
<gene>
    <name evidence="5" type="ORF">HHL20_07155</name>
</gene>
<keyword evidence="3" id="KW-0804">Transcription</keyword>
<dbReference type="Pfam" id="PF00196">
    <property type="entry name" value="GerE"/>
    <property type="match status" value="1"/>
</dbReference>
<proteinExistence type="predicted"/>
<evidence type="ECO:0000313" key="5">
    <source>
        <dbReference type="EMBL" id="NML57119.1"/>
    </source>
</evidence>
<dbReference type="PANTHER" id="PTHR44688">
    <property type="entry name" value="DNA-BINDING TRANSCRIPTIONAL ACTIVATOR DEVR_DOSR"/>
    <property type="match status" value="1"/>
</dbReference>
<reference evidence="5 6" key="1">
    <citation type="submission" date="2020-04" db="EMBL/GenBank/DDBJ databases">
        <title>Chryseobacterium sp. RJ-7-14 sp. nov., isolated from Jeju soil.</title>
        <authorList>
            <person name="Dahal R.H."/>
            <person name="Chaudhary D.K."/>
        </authorList>
    </citation>
    <scope>NUCLEOTIDE SEQUENCE [LARGE SCALE GENOMIC DNA]</scope>
    <source>
        <strain evidence="5 6">RJ-7-14</strain>
    </source>
</reference>
<dbReference type="GO" id="GO:0006355">
    <property type="term" value="P:regulation of DNA-templated transcription"/>
    <property type="evidence" value="ECO:0007669"/>
    <property type="project" value="InterPro"/>
</dbReference>
<feature type="domain" description="HTH luxR-type" evidence="4">
    <location>
        <begin position="186"/>
        <end position="251"/>
    </location>
</feature>
<keyword evidence="1" id="KW-0805">Transcription regulation</keyword>
<organism evidence="5 6">
    <name type="scientific">Chryseobacterium cheonjiense</name>
    <dbReference type="NCBI Taxonomy" id="2728845"/>
    <lineage>
        <taxon>Bacteria</taxon>
        <taxon>Pseudomonadati</taxon>
        <taxon>Bacteroidota</taxon>
        <taxon>Flavobacteriia</taxon>
        <taxon>Flavobacteriales</taxon>
        <taxon>Weeksellaceae</taxon>
        <taxon>Chryseobacterium group</taxon>
        <taxon>Chryseobacterium</taxon>
    </lineage>
</organism>
<dbReference type="RefSeq" id="WP_169230471.1">
    <property type="nucleotide sequence ID" value="NZ_JABBGF010000001.1"/>
</dbReference>